<dbReference type="EMBL" id="CP096205">
    <property type="protein sequence ID" value="UPQ80875.1"/>
    <property type="molecule type" value="Genomic_DNA"/>
</dbReference>
<keyword evidence="3" id="KW-1185">Reference proteome</keyword>
<reference evidence="2" key="1">
    <citation type="submission" date="2022-04" db="EMBL/GenBank/DDBJ databases">
        <title>Consumption of N2O by Flavobacterium azooxidireducens sp. nov. isolated from Decomposing Leaf Litter of Phragmites australis (Cav.).</title>
        <authorList>
            <person name="Behrendt U."/>
            <person name="Spanner T."/>
            <person name="Augustin J."/>
            <person name="Horn M.A."/>
            <person name="Kolb S."/>
            <person name="Ulrich A."/>
        </authorList>
    </citation>
    <scope>NUCLEOTIDE SEQUENCE</scope>
    <source>
        <strain evidence="2">IGB 4-14</strain>
    </source>
</reference>
<dbReference type="PANTHER" id="PTHR30595:SF6">
    <property type="entry name" value="SCHLAFEN ALBA-2 DOMAIN-CONTAINING PROTEIN"/>
    <property type="match status" value="1"/>
</dbReference>
<sequence>MVYAAFPSNEFSELEYKSAKNGFPDSFWSTYSAFANTNGGFIVLGINEKNGYANIEGLEERSIHTHQKTFWDIVNNPNKINKNIMANNDVKEVEIQNKRVLVFRIPAATRTEKPIFLNGNPFKGNTYKRDHEGDYKCSDDQVRRMIADADTSYHPDGRILDGFTFDDIDLNSLKRYKQLLSSAKPNHVWLSLEDIDFLKRLGAYRTDRITKKEGFTVAGLLMFGKGHSIVEQDCTPSFFPDYRENLSQDPKERWTDRIYPDGTWESNLLQFYLKVWPKLTSGLPKPFKLEDGVRKDETPAHIAIREAFINTLVHADYTASGSIIIQQKVDGFVFSNPGTLLVSIEQYYQGVLVNVEILYYKKCLCS</sequence>
<dbReference type="PANTHER" id="PTHR30595">
    <property type="entry name" value="GLPR-RELATED TRANSCRIPTIONAL REPRESSOR"/>
    <property type="match status" value="1"/>
</dbReference>
<dbReference type="Pfam" id="PF04326">
    <property type="entry name" value="SLFN_AlbA_2"/>
    <property type="match status" value="1"/>
</dbReference>
<dbReference type="Gene3D" id="3.30.950.30">
    <property type="entry name" value="Schlafen, AAA domain"/>
    <property type="match status" value="1"/>
</dbReference>
<dbReference type="InterPro" id="IPR038461">
    <property type="entry name" value="Schlafen_AlbA_2_dom_sf"/>
</dbReference>
<dbReference type="Proteomes" id="UP000830583">
    <property type="component" value="Chromosome"/>
</dbReference>
<dbReference type="InterPro" id="IPR038475">
    <property type="entry name" value="RecG_C_sf"/>
</dbReference>
<evidence type="ECO:0000313" key="2">
    <source>
        <dbReference type="EMBL" id="UPQ80875.1"/>
    </source>
</evidence>
<accession>A0ABY4KN95</accession>
<feature type="domain" description="Schlafen AlbA-2" evidence="1">
    <location>
        <begin position="11"/>
        <end position="137"/>
    </location>
</feature>
<evidence type="ECO:0000313" key="3">
    <source>
        <dbReference type="Proteomes" id="UP000830583"/>
    </source>
</evidence>
<organism evidence="2 3">
    <name type="scientific">Flavobacterium azooxidireducens</name>
    <dbReference type="NCBI Taxonomy" id="1871076"/>
    <lineage>
        <taxon>Bacteria</taxon>
        <taxon>Pseudomonadati</taxon>
        <taxon>Bacteroidota</taxon>
        <taxon>Flavobacteriia</taxon>
        <taxon>Flavobacteriales</taxon>
        <taxon>Flavobacteriaceae</taxon>
        <taxon>Flavobacterium</taxon>
    </lineage>
</organism>
<dbReference type="Gene3D" id="3.30.565.60">
    <property type="match status" value="1"/>
</dbReference>
<dbReference type="InterPro" id="IPR007421">
    <property type="entry name" value="Schlafen_AlbA_2_dom"/>
</dbReference>
<name>A0ABY4KN95_9FLAO</name>
<gene>
    <name evidence="2" type="ORF">M0M57_11930</name>
</gene>
<evidence type="ECO:0000259" key="1">
    <source>
        <dbReference type="Pfam" id="PF04326"/>
    </source>
</evidence>
<protein>
    <submittedName>
        <fullName evidence="2">DNA binding domain-containing protein</fullName>
    </submittedName>
</protein>
<proteinExistence type="predicted"/>